<dbReference type="OrthoDB" id="9807486at2"/>
<dbReference type="AlphaFoldDB" id="A0A363UIX8"/>
<comment type="similarity">
    <text evidence="1 2">Belongs to the UPF0301 (AlgH) family.</text>
</comment>
<dbReference type="PANTHER" id="PTHR30327:SF1">
    <property type="entry name" value="UPF0301 PROTEIN YQGE"/>
    <property type="match status" value="1"/>
</dbReference>
<dbReference type="Pfam" id="PF02622">
    <property type="entry name" value="DUF179"/>
    <property type="match status" value="1"/>
</dbReference>
<dbReference type="Proteomes" id="UP000251800">
    <property type="component" value="Unassembled WGS sequence"/>
</dbReference>
<dbReference type="EMBL" id="QEQK01000011">
    <property type="protein sequence ID" value="PWN55382.1"/>
    <property type="molecule type" value="Genomic_DNA"/>
</dbReference>
<dbReference type="SUPFAM" id="SSF143456">
    <property type="entry name" value="VC0467-like"/>
    <property type="match status" value="1"/>
</dbReference>
<dbReference type="RefSeq" id="WP_109720924.1">
    <property type="nucleotide sequence ID" value="NZ_QEQK01000011.1"/>
</dbReference>
<name>A0A363UIX8_9GAMM</name>
<accession>A0A363UIX8</accession>
<dbReference type="Gene3D" id="3.40.1740.10">
    <property type="entry name" value="VC0467-like"/>
    <property type="match status" value="1"/>
</dbReference>
<evidence type="ECO:0000313" key="4">
    <source>
        <dbReference type="Proteomes" id="UP000251800"/>
    </source>
</evidence>
<dbReference type="HAMAP" id="MF_00758">
    <property type="entry name" value="UPF0301"/>
    <property type="match status" value="1"/>
</dbReference>
<comment type="caution">
    <text evidence="3">The sequence shown here is derived from an EMBL/GenBank/DDBJ whole genome shotgun (WGS) entry which is preliminary data.</text>
</comment>
<evidence type="ECO:0000256" key="2">
    <source>
        <dbReference type="HAMAP-Rule" id="MF_00758"/>
    </source>
</evidence>
<dbReference type="GO" id="GO:0005829">
    <property type="term" value="C:cytosol"/>
    <property type="evidence" value="ECO:0007669"/>
    <property type="project" value="TreeGrafter"/>
</dbReference>
<reference evidence="3 4" key="1">
    <citation type="submission" date="2018-05" db="EMBL/GenBank/DDBJ databases">
        <title>Abyssibacter profundi OUC007T gen. nov., sp. nov, a marine bacterium isolated from seawater of the Mariana Trench.</title>
        <authorList>
            <person name="Zhou S."/>
        </authorList>
    </citation>
    <scope>NUCLEOTIDE SEQUENCE [LARGE SCALE GENOMIC DNA]</scope>
    <source>
        <strain evidence="3 4">OUC007</strain>
    </source>
</reference>
<dbReference type="PANTHER" id="PTHR30327">
    <property type="entry name" value="UNCHARACTERIZED PROTEIN YQGE"/>
    <property type="match status" value="1"/>
</dbReference>
<proteinExistence type="inferred from homology"/>
<keyword evidence="4" id="KW-1185">Reference proteome</keyword>
<sequence>MTTGSELKNQFLIAMPSLDDEHFEQTVTFLCEHSEQGALGLVINRPSDLSVASMLSHMNVPCERDLDQDPVFWGGPVQPERGFVLHSVGTTWESTVQVSESLAITSSRDILEAIGLGSGPEEYLITLGYAGWDAGQLEEELLHNAWLNTPVDRQILFSTAPPERWEASLKLLGVDLTVLSGDAGHA</sequence>
<dbReference type="InterPro" id="IPR003774">
    <property type="entry name" value="AlgH-like"/>
</dbReference>
<organism evidence="3 4">
    <name type="scientific">Abyssibacter profundi</name>
    <dbReference type="NCBI Taxonomy" id="2182787"/>
    <lineage>
        <taxon>Bacteria</taxon>
        <taxon>Pseudomonadati</taxon>
        <taxon>Pseudomonadota</taxon>
        <taxon>Gammaproteobacteria</taxon>
        <taxon>Chromatiales</taxon>
        <taxon>Oceanococcaceae</taxon>
        <taxon>Abyssibacter</taxon>
    </lineage>
</organism>
<protein>
    <recommendedName>
        <fullName evidence="2">UPF0301 protein DEH80_12935</fullName>
    </recommendedName>
</protein>
<evidence type="ECO:0000256" key="1">
    <source>
        <dbReference type="ARBA" id="ARBA00009600"/>
    </source>
</evidence>
<evidence type="ECO:0000313" key="3">
    <source>
        <dbReference type="EMBL" id="PWN55382.1"/>
    </source>
</evidence>
<gene>
    <name evidence="3" type="ORF">DEH80_12935</name>
</gene>
<dbReference type="NCBIfam" id="NF001266">
    <property type="entry name" value="PRK00228.1-1"/>
    <property type="match status" value="1"/>
</dbReference>